<dbReference type="GO" id="GO:0003677">
    <property type="term" value="F:DNA binding"/>
    <property type="evidence" value="ECO:0007669"/>
    <property type="project" value="UniProtKB-UniRule"/>
</dbReference>
<dbReference type="InterPro" id="IPR036388">
    <property type="entry name" value="WH-like_DNA-bd_sf"/>
</dbReference>
<dbReference type="Gene3D" id="1.25.40.10">
    <property type="entry name" value="Tetratricopeptide repeat domain"/>
    <property type="match status" value="1"/>
</dbReference>
<dbReference type="PANTHER" id="PTHR47691">
    <property type="entry name" value="REGULATOR-RELATED"/>
    <property type="match status" value="1"/>
</dbReference>
<dbReference type="SUPFAM" id="SSF48452">
    <property type="entry name" value="TPR-like"/>
    <property type="match status" value="1"/>
</dbReference>
<dbReference type="SUPFAM" id="SSF46894">
    <property type="entry name" value="C-terminal effector domain of the bipartite response regulators"/>
    <property type="match status" value="1"/>
</dbReference>
<name>A0A560IPV0_9PROT</name>
<dbReference type="AlphaFoldDB" id="A0A560IPV0"/>
<feature type="domain" description="OmpR/PhoB-type" evidence="3">
    <location>
        <begin position="12"/>
        <end position="109"/>
    </location>
</feature>
<keyword evidence="1 2" id="KW-0238">DNA-binding</keyword>
<dbReference type="SMART" id="SM00862">
    <property type="entry name" value="Trans_reg_C"/>
    <property type="match status" value="1"/>
</dbReference>
<accession>A0A560IPV0</accession>
<dbReference type="Proteomes" id="UP000318050">
    <property type="component" value="Unassembled WGS sequence"/>
</dbReference>
<evidence type="ECO:0000259" key="3">
    <source>
        <dbReference type="PROSITE" id="PS51755"/>
    </source>
</evidence>
<dbReference type="InterPro" id="IPR016032">
    <property type="entry name" value="Sig_transdc_resp-reg_C-effctor"/>
</dbReference>
<evidence type="ECO:0000256" key="1">
    <source>
        <dbReference type="ARBA" id="ARBA00023125"/>
    </source>
</evidence>
<dbReference type="CDD" id="cd00383">
    <property type="entry name" value="trans_reg_C"/>
    <property type="match status" value="1"/>
</dbReference>
<dbReference type="PRINTS" id="PR00364">
    <property type="entry name" value="DISEASERSIST"/>
</dbReference>
<dbReference type="Gene3D" id="3.40.50.300">
    <property type="entry name" value="P-loop containing nucleotide triphosphate hydrolases"/>
    <property type="match status" value="1"/>
</dbReference>
<evidence type="ECO:0000313" key="5">
    <source>
        <dbReference type="Proteomes" id="UP000318050"/>
    </source>
</evidence>
<evidence type="ECO:0000256" key="2">
    <source>
        <dbReference type="PROSITE-ProRule" id="PRU01091"/>
    </source>
</evidence>
<proteinExistence type="predicted"/>
<dbReference type="GO" id="GO:0006355">
    <property type="term" value="P:regulation of DNA-templated transcription"/>
    <property type="evidence" value="ECO:0007669"/>
    <property type="project" value="InterPro"/>
</dbReference>
<dbReference type="InterPro" id="IPR058852">
    <property type="entry name" value="HTH_77"/>
</dbReference>
<dbReference type="PANTHER" id="PTHR47691:SF3">
    <property type="entry name" value="HTH-TYPE TRANSCRIPTIONAL REGULATOR RV0890C-RELATED"/>
    <property type="match status" value="1"/>
</dbReference>
<dbReference type="InterPro" id="IPR001867">
    <property type="entry name" value="OmpR/PhoB-type_DNA-bd"/>
</dbReference>
<gene>
    <name evidence="4" type="ORF">FBZ92_10622</name>
</gene>
<comment type="caution">
    <text evidence="4">The sequence shown here is derived from an EMBL/GenBank/DDBJ whole genome shotgun (WGS) entry which is preliminary data.</text>
</comment>
<dbReference type="Gene3D" id="1.10.10.10">
    <property type="entry name" value="Winged helix-like DNA-binding domain superfamily/Winged helix DNA-binding domain"/>
    <property type="match status" value="1"/>
</dbReference>
<dbReference type="EMBL" id="VITT01000006">
    <property type="protein sequence ID" value="TWB60461.1"/>
    <property type="molecule type" value="Genomic_DNA"/>
</dbReference>
<dbReference type="SUPFAM" id="SSF52540">
    <property type="entry name" value="P-loop containing nucleoside triphosphate hydrolases"/>
    <property type="match status" value="1"/>
</dbReference>
<dbReference type="OrthoDB" id="105971at2"/>
<feature type="DNA-binding region" description="OmpR/PhoB-type" evidence="2">
    <location>
        <begin position="12"/>
        <end position="109"/>
    </location>
</feature>
<dbReference type="InterPro" id="IPR011990">
    <property type="entry name" value="TPR-like_helical_dom_sf"/>
</dbReference>
<dbReference type="PROSITE" id="PS51755">
    <property type="entry name" value="OMPR_PHOB"/>
    <property type="match status" value="1"/>
</dbReference>
<dbReference type="GO" id="GO:0000160">
    <property type="term" value="P:phosphorelay signal transduction system"/>
    <property type="evidence" value="ECO:0007669"/>
    <property type="project" value="InterPro"/>
</dbReference>
<dbReference type="Pfam" id="PF00486">
    <property type="entry name" value="Trans_reg_C"/>
    <property type="match status" value="1"/>
</dbReference>
<reference evidence="4 5" key="1">
    <citation type="submission" date="2019-06" db="EMBL/GenBank/DDBJ databases">
        <title>Genomic Encyclopedia of Type Strains, Phase IV (KMG-V): Genome sequencing to study the core and pangenomes of soil and plant-associated prokaryotes.</title>
        <authorList>
            <person name="Whitman W."/>
        </authorList>
    </citation>
    <scope>NUCLEOTIDE SEQUENCE [LARGE SCALE GENOMIC DNA]</scope>
    <source>
        <strain evidence="4 5">BR 11140</strain>
    </source>
</reference>
<sequence>MPEQATTTPSAETIYRFGPYSLYPARRLLTAGQPIDLRGRALDLLLALVERAGAVLGRAELESRVWPGLHVGENNLRVQMANLRRALGQDGDDGPYVGTVPGQGYRFVAHVLKEGAGKAPPSSPAFAAFALSRQLARPLGRDDTITTLAARLGRQRLLTVAGAGGMGKTTVALAVAAAVAGRYPDGVALVDLSTMGEGDLVPATVAARLAPHIQAANPVPALLAFLKPRRMLLVLDSCEPVIAAAAALADTLLAGAPGLDILATSREPLGLAREQVHRLAPLAVPIRAEGLGARQALAHSAVQLFAARMAAVSGGALTDAEAPAAAEICQRLDGIPLGLELAAGQVAAYGIAGVARRLDDRLGLLVRGRRTAPPRHQTLRAAFDWSYALLSGAQRAALNRLSVFVGGFDAAAAMAVVPPADMGGEGTSGHVVDDLVAKSLVLADRRGAEVRYRLLDTVRAYVREWLEASGLGAETRAAHAAHYLRLFQAILPAWAARPADEMLLRHGADLDNIREALDWFFGEAGDGGIGKGRALVLAVAPLWKCQSLWAECQRWTARALAAPQPFADDRQNLDLHVLQATAMTVTGAEPSRQVIRMWVAVLAAAAALGDQNARQQAQVGLYSIHFDQGNVRQALDLAAAMRIEAMNGGDRFALAAAERMVGAAFHVLGDQTAARHHTEAALGLAEGGPATGQRIRFQLDQQIAARGTLAGMLWLQGNVRQGMEQLRRCMEQAAAMDHAYTSCLVLGQSACPLAMLTGDWEAARRHNDQLLTLADRHGLMIWQPWARCLDLILRLKFAGQGVTPPMLDDLRGRMAALGDVSHPRYGVLVREAALALARAGDLTGGLAMVEAALSRAQANQEGWAQPELMRLRGEMLVRLGEGEAAEALYRQALAMADGQGTLSWQLRLGISLARRQIRQGRATDAADLLTGFFRRLDARPPTAELDIADAVLGHLRGRAAPDAVLDGPAGPAGGALAA</sequence>
<protein>
    <submittedName>
        <fullName evidence="4">ATPase</fullName>
    </submittedName>
</protein>
<dbReference type="Pfam" id="PF25872">
    <property type="entry name" value="HTH_77"/>
    <property type="match status" value="1"/>
</dbReference>
<evidence type="ECO:0000313" key="4">
    <source>
        <dbReference type="EMBL" id="TWB60461.1"/>
    </source>
</evidence>
<organism evidence="4 5">
    <name type="scientific">Nitrospirillum amazonense</name>
    <dbReference type="NCBI Taxonomy" id="28077"/>
    <lineage>
        <taxon>Bacteria</taxon>
        <taxon>Pseudomonadati</taxon>
        <taxon>Pseudomonadota</taxon>
        <taxon>Alphaproteobacteria</taxon>
        <taxon>Rhodospirillales</taxon>
        <taxon>Azospirillaceae</taxon>
        <taxon>Nitrospirillum</taxon>
    </lineage>
</organism>
<dbReference type="InterPro" id="IPR027417">
    <property type="entry name" value="P-loop_NTPase"/>
</dbReference>